<feature type="compositionally biased region" description="Polar residues" evidence="1">
    <location>
        <begin position="1"/>
        <end position="18"/>
    </location>
</feature>
<dbReference type="AlphaFoldDB" id="A0AAD7A7M7"/>
<feature type="compositionally biased region" description="Low complexity" evidence="1">
    <location>
        <begin position="264"/>
        <end position="279"/>
    </location>
</feature>
<evidence type="ECO:0000313" key="2">
    <source>
        <dbReference type="EMBL" id="KAJ7350748.1"/>
    </source>
</evidence>
<name>A0AAD7A7M7_9AGAR</name>
<organism evidence="2 3">
    <name type="scientific">Mycena albidolilacea</name>
    <dbReference type="NCBI Taxonomy" id="1033008"/>
    <lineage>
        <taxon>Eukaryota</taxon>
        <taxon>Fungi</taxon>
        <taxon>Dikarya</taxon>
        <taxon>Basidiomycota</taxon>
        <taxon>Agaricomycotina</taxon>
        <taxon>Agaricomycetes</taxon>
        <taxon>Agaricomycetidae</taxon>
        <taxon>Agaricales</taxon>
        <taxon>Marasmiineae</taxon>
        <taxon>Mycenaceae</taxon>
        <taxon>Mycena</taxon>
    </lineage>
</organism>
<protein>
    <submittedName>
        <fullName evidence="2">Uncharacterized protein</fullName>
    </submittedName>
</protein>
<feature type="compositionally biased region" description="Basic and acidic residues" evidence="1">
    <location>
        <begin position="20"/>
        <end position="31"/>
    </location>
</feature>
<evidence type="ECO:0000313" key="3">
    <source>
        <dbReference type="Proteomes" id="UP001218218"/>
    </source>
</evidence>
<reference evidence="2" key="1">
    <citation type="submission" date="2023-03" db="EMBL/GenBank/DDBJ databases">
        <title>Massive genome expansion in bonnet fungi (Mycena s.s.) driven by repeated elements and novel gene families across ecological guilds.</title>
        <authorList>
            <consortium name="Lawrence Berkeley National Laboratory"/>
            <person name="Harder C.B."/>
            <person name="Miyauchi S."/>
            <person name="Viragh M."/>
            <person name="Kuo A."/>
            <person name="Thoen E."/>
            <person name="Andreopoulos B."/>
            <person name="Lu D."/>
            <person name="Skrede I."/>
            <person name="Drula E."/>
            <person name="Henrissat B."/>
            <person name="Morin E."/>
            <person name="Kohler A."/>
            <person name="Barry K."/>
            <person name="LaButti K."/>
            <person name="Morin E."/>
            <person name="Salamov A."/>
            <person name="Lipzen A."/>
            <person name="Mereny Z."/>
            <person name="Hegedus B."/>
            <person name="Baldrian P."/>
            <person name="Stursova M."/>
            <person name="Weitz H."/>
            <person name="Taylor A."/>
            <person name="Grigoriev I.V."/>
            <person name="Nagy L.G."/>
            <person name="Martin F."/>
            <person name="Kauserud H."/>
        </authorList>
    </citation>
    <scope>NUCLEOTIDE SEQUENCE</scope>
    <source>
        <strain evidence="2">CBHHK002</strain>
    </source>
</reference>
<proteinExistence type="predicted"/>
<feature type="region of interest" description="Disordered" evidence="1">
    <location>
        <begin position="1"/>
        <end position="31"/>
    </location>
</feature>
<dbReference type="EMBL" id="JARIHO010000014">
    <property type="protein sequence ID" value="KAJ7350748.1"/>
    <property type="molecule type" value="Genomic_DNA"/>
</dbReference>
<feature type="compositionally biased region" description="Polar residues" evidence="1">
    <location>
        <begin position="183"/>
        <end position="212"/>
    </location>
</feature>
<accession>A0AAD7A7M7</accession>
<comment type="caution">
    <text evidence="2">The sequence shown here is derived from an EMBL/GenBank/DDBJ whole genome shotgun (WGS) entry which is preliminary data.</text>
</comment>
<dbReference type="Proteomes" id="UP001218218">
    <property type="component" value="Unassembled WGS sequence"/>
</dbReference>
<sequence>MAESPTSLPAGNLSNSASHLRRDGKAKAPKDKARMKLMLEFYETKSDNPTREQYAELLAQIRNLPGEGNKLYLESSLRGWFDKRRTKRAIQETATPAPVNPRYPSLTPALLERLEVSFNSVDPKSRVQPDSDAFAFYPSSASFEGGDEADIRIWIADRILLESTKAQSVSQSAPGRKQRLHIDTNTNTPGQTNAEYSASSTGLPTPIGTTSPDAHAYPSPLPRSASAAASALSALSIASDSPASGVQRRSTSVSASAHYHPYNASTYRPPTPASSRSPSLLKSELASLPNSPLTSTRVSLPPVASYCRSASASTSAASSPLVPTCTSLPPVPVSASYHATFPPPPTPASLYSSAPASISAPTSSTTDSEMTAPLFVSIQPQPSLPPPPELDYSTRLLLAVRATLNSEPMQGANVPTNYKEFEELFAEYEAPIFHVLANLQRNI</sequence>
<evidence type="ECO:0000256" key="1">
    <source>
        <dbReference type="SAM" id="MobiDB-lite"/>
    </source>
</evidence>
<gene>
    <name evidence="2" type="ORF">DFH08DRAFT_862278</name>
</gene>
<feature type="region of interest" description="Disordered" evidence="1">
    <location>
        <begin position="238"/>
        <end position="281"/>
    </location>
</feature>
<keyword evidence="3" id="KW-1185">Reference proteome</keyword>
<feature type="region of interest" description="Disordered" evidence="1">
    <location>
        <begin position="166"/>
        <end position="223"/>
    </location>
</feature>